<gene>
    <name evidence="2" type="ORF">QTO34_012723</name>
</gene>
<evidence type="ECO:0000256" key="1">
    <source>
        <dbReference type="SAM" id="MobiDB-lite"/>
    </source>
</evidence>
<evidence type="ECO:0000313" key="3">
    <source>
        <dbReference type="Proteomes" id="UP001177744"/>
    </source>
</evidence>
<proteinExistence type="predicted"/>
<feature type="compositionally biased region" description="Basic and acidic residues" evidence="1">
    <location>
        <begin position="45"/>
        <end position="55"/>
    </location>
</feature>
<feature type="region of interest" description="Disordered" evidence="1">
    <location>
        <begin position="45"/>
        <end position="144"/>
    </location>
</feature>
<dbReference type="EMBL" id="JAULJE010000025">
    <property type="protein sequence ID" value="KAK1327815.1"/>
    <property type="molecule type" value="Genomic_DNA"/>
</dbReference>
<feature type="compositionally biased region" description="Basic and acidic residues" evidence="1">
    <location>
        <begin position="63"/>
        <end position="80"/>
    </location>
</feature>
<feature type="region of interest" description="Disordered" evidence="1">
    <location>
        <begin position="1"/>
        <end position="20"/>
    </location>
</feature>
<keyword evidence="3" id="KW-1185">Reference proteome</keyword>
<dbReference type="AlphaFoldDB" id="A0AA40HBS8"/>
<dbReference type="Proteomes" id="UP001177744">
    <property type="component" value="Unassembled WGS sequence"/>
</dbReference>
<accession>A0AA40HBS8</accession>
<sequence length="161" mass="17483">MGSQGTPALAKASRSKPVLSDELLLAPIRTGHGREDILVFVLTERRNLPQKERGQADAQKQQSGRERDRELETSMREKHQSAASCTPPTGDVPTTKVHALDRESNLGPFSPQADALSTEPNRGLHLSEPEPMASPFSFHLPSSPPSQLFVSQAGICFTSSK</sequence>
<reference evidence="2" key="1">
    <citation type="submission" date="2023-06" db="EMBL/GenBank/DDBJ databases">
        <title>Reference genome for the Northern bat (Eptesicus nilssonii), a most northern bat species.</title>
        <authorList>
            <person name="Laine V.N."/>
            <person name="Pulliainen A.T."/>
            <person name="Lilley T.M."/>
        </authorList>
    </citation>
    <scope>NUCLEOTIDE SEQUENCE</scope>
    <source>
        <strain evidence="2">BLF_Eptnil</strain>
        <tissue evidence="2">Kidney</tissue>
    </source>
</reference>
<protein>
    <submittedName>
        <fullName evidence="2">Uncharacterized protein</fullName>
    </submittedName>
</protein>
<organism evidence="2 3">
    <name type="scientific">Cnephaeus nilssonii</name>
    <name type="common">Northern bat</name>
    <name type="synonym">Eptesicus nilssonii</name>
    <dbReference type="NCBI Taxonomy" id="3371016"/>
    <lineage>
        <taxon>Eukaryota</taxon>
        <taxon>Metazoa</taxon>
        <taxon>Chordata</taxon>
        <taxon>Craniata</taxon>
        <taxon>Vertebrata</taxon>
        <taxon>Euteleostomi</taxon>
        <taxon>Mammalia</taxon>
        <taxon>Eutheria</taxon>
        <taxon>Laurasiatheria</taxon>
        <taxon>Chiroptera</taxon>
        <taxon>Yangochiroptera</taxon>
        <taxon>Vespertilionidae</taxon>
        <taxon>Cnephaeus</taxon>
    </lineage>
</organism>
<evidence type="ECO:0000313" key="2">
    <source>
        <dbReference type="EMBL" id="KAK1327815.1"/>
    </source>
</evidence>
<name>A0AA40HBS8_CNENI</name>
<comment type="caution">
    <text evidence="2">The sequence shown here is derived from an EMBL/GenBank/DDBJ whole genome shotgun (WGS) entry which is preliminary data.</text>
</comment>
<feature type="non-terminal residue" evidence="2">
    <location>
        <position position="161"/>
    </location>
</feature>